<dbReference type="AlphaFoldDB" id="M0KZW9"/>
<gene>
    <name evidence="1" type="ORF">C442_02616</name>
</gene>
<protein>
    <submittedName>
        <fullName evidence="1">Uncharacterized protein</fullName>
    </submittedName>
</protein>
<dbReference type="EMBL" id="AOLW01000007">
    <property type="protein sequence ID" value="EMA25315.1"/>
    <property type="molecule type" value="Genomic_DNA"/>
</dbReference>
<dbReference type="PATRIC" id="fig|1227452.3.peg.528"/>
<reference evidence="1 2" key="1">
    <citation type="journal article" date="2014" name="PLoS Genet.">
        <title>Phylogenetically driven sequencing of extremely halophilic archaea reveals strategies for static and dynamic osmo-response.</title>
        <authorList>
            <person name="Becker E.A."/>
            <person name="Seitzer P.M."/>
            <person name="Tritt A."/>
            <person name="Larsen D."/>
            <person name="Krusor M."/>
            <person name="Yao A.I."/>
            <person name="Wu D."/>
            <person name="Madern D."/>
            <person name="Eisen J.A."/>
            <person name="Darling A.E."/>
            <person name="Facciotti M.T."/>
        </authorList>
    </citation>
    <scope>NUCLEOTIDE SEQUENCE [LARGE SCALE GENOMIC DNA]</scope>
    <source>
        <strain evidence="1 2">JCM 13557</strain>
    </source>
</reference>
<accession>M0KZW9</accession>
<sequence length="95" mass="10699">MSETCAKCGDSPAPRELNPPFDWTDYLREERDFGPPIGAVWIPLCPDCYFDADHLKESVNSLAMGDDDTRKKIQADSEDFLDSLDLDALIDDAMR</sequence>
<keyword evidence="2" id="KW-1185">Reference proteome</keyword>
<comment type="caution">
    <text evidence="1">The sequence shown here is derived from an EMBL/GenBank/DDBJ whole genome shotgun (WGS) entry which is preliminary data.</text>
</comment>
<organism evidence="1 2">
    <name type="scientific">Haloarcula amylolytica JCM 13557</name>
    <dbReference type="NCBI Taxonomy" id="1227452"/>
    <lineage>
        <taxon>Archaea</taxon>
        <taxon>Methanobacteriati</taxon>
        <taxon>Methanobacteriota</taxon>
        <taxon>Stenosarchaea group</taxon>
        <taxon>Halobacteria</taxon>
        <taxon>Halobacteriales</taxon>
        <taxon>Haloarculaceae</taxon>
        <taxon>Haloarcula</taxon>
    </lineage>
</organism>
<name>M0KZW9_9EURY</name>
<dbReference type="Proteomes" id="UP000011623">
    <property type="component" value="Unassembled WGS sequence"/>
</dbReference>
<evidence type="ECO:0000313" key="1">
    <source>
        <dbReference type="EMBL" id="EMA25315.1"/>
    </source>
</evidence>
<proteinExistence type="predicted"/>
<evidence type="ECO:0000313" key="2">
    <source>
        <dbReference type="Proteomes" id="UP000011623"/>
    </source>
</evidence>
<dbReference type="RefSeq" id="WP_008307580.1">
    <property type="nucleotide sequence ID" value="NZ_AOLW01000007.1"/>
</dbReference>